<dbReference type="AlphaFoldDB" id="A0A812PGQ7"/>
<dbReference type="InterPro" id="IPR011050">
    <property type="entry name" value="Pectin_lyase_fold/virulence"/>
</dbReference>
<name>A0A812PGQ7_9DINO</name>
<dbReference type="InterPro" id="IPR012334">
    <property type="entry name" value="Pectin_lyas_fold"/>
</dbReference>
<gene>
    <name evidence="3" type="ORF">SNAT2548_LOCUS19174</name>
</gene>
<keyword evidence="2" id="KW-0732">Signal</keyword>
<reference evidence="3" key="1">
    <citation type="submission" date="2021-02" db="EMBL/GenBank/DDBJ databases">
        <authorList>
            <person name="Dougan E. K."/>
            <person name="Rhodes N."/>
            <person name="Thang M."/>
            <person name="Chan C."/>
        </authorList>
    </citation>
    <scope>NUCLEOTIDE SEQUENCE</scope>
</reference>
<protein>
    <recommendedName>
        <fullName evidence="5">Right handed beta helix domain-containing protein</fullName>
    </recommendedName>
</protein>
<sequence>MAAAFLYLLLPLVSWSLAGGQSCTHILPTASAQVNYNTIVGCLRGEQQAGLSAGTFLLPHGIRLPPNTTLFGVPPNASSAELMSRLVLAVPTAITHYLLLVGSHSEVSGVVLDARDNLLGEGCCKCVLCIYGNFSQVSNVEAMGTSTGVGVHFESPTSRGNTVSETSVRACFYGVAFASGLSARQANAFERGVLENVLCDAVSFAGYGEVRLTTIRRSGYACRPPGDGEAPAGAGFFCRGNWDGAIVHANQVVDTCGMALDVDSCSHLDIFNNTFSGPGYDWDGNFTHCWGALAASLLDSQMCSVSRNLMSNGRESNRLGMSHGDQHQVFSELATAPFSDLPNGTDTVLTFALLHRPHAGAKPSINNEISNNSFTSRCAGENATCVGLAYFVGRGTGLEGRRLPGHAWGERGPKQPSRFTGNVEDADVGSVRCGENAYAAAEPVCRIESDWPCNADDYQHPKENFRNNLHCQDYVDVIHDRPVDQNGGGLRQPLPIVMGQGTPRWEM</sequence>
<dbReference type="EMBL" id="CAJNDS010002168">
    <property type="protein sequence ID" value="CAE7358487.1"/>
    <property type="molecule type" value="Genomic_DNA"/>
</dbReference>
<evidence type="ECO:0000256" key="1">
    <source>
        <dbReference type="SAM" id="MobiDB-lite"/>
    </source>
</evidence>
<feature type="region of interest" description="Disordered" evidence="1">
    <location>
        <begin position="404"/>
        <end position="423"/>
    </location>
</feature>
<comment type="caution">
    <text evidence="3">The sequence shown here is derived from an EMBL/GenBank/DDBJ whole genome shotgun (WGS) entry which is preliminary data.</text>
</comment>
<feature type="chain" id="PRO_5032514306" description="Right handed beta helix domain-containing protein" evidence="2">
    <location>
        <begin position="21"/>
        <end position="507"/>
    </location>
</feature>
<feature type="signal peptide" evidence="2">
    <location>
        <begin position="1"/>
        <end position="20"/>
    </location>
</feature>
<evidence type="ECO:0000313" key="3">
    <source>
        <dbReference type="EMBL" id="CAE7358487.1"/>
    </source>
</evidence>
<evidence type="ECO:0000256" key="2">
    <source>
        <dbReference type="SAM" id="SignalP"/>
    </source>
</evidence>
<evidence type="ECO:0000313" key="4">
    <source>
        <dbReference type="Proteomes" id="UP000604046"/>
    </source>
</evidence>
<dbReference type="Gene3D" id="2.160.20.10">
    <property type="entry name" value="Single-stranded right-handed beta-helix, Pectin lyase-like"/>
    <property type="match status" value="1"/>
</dbReference>
<accession>A0A812PGQ7</accession>
<organism evidence="3 4">
    <name type="scientific">Symbiodinium natans</name>
    <dbReference type="NCBI Taxonomy" id="878477"/>
    <lineage>
        <taxon>Eukaryota</taxon>
        <taxon>Sar</taxon>
        <taxon>Alveolata</taxon>
        <taxon>Dinophyceae</taxon>
        <taxon>Suessiales</taxon>
        <taxon>Symbiodiniaceae</taxon>
        <taxon>Symbiodinium</taxon>
    </lineage>
</organism>
<evidence type="ECO:0008006" key="5">
    <source>
        <dbReference type="Google" id="ProtNLM"/>
    </source>
</evidence>
<dbReference type="OrthoDB" id="409171at2759"/>
<proteinExistence type="predicted"/>
<dbReference type="Proteomes" id="UP000604046">
    <property type="component" value="Unassembled WGS sequence"/>
</dbReference>
<dbReference type="SUPFAM" id="SSF51126">
    <property type="entry name" value="Pectin lyase-like"/>
    <property type="match status" value="1"/>
</dbReference>
<keyword evidence="4" id="KW-1185">Reference proteome</keyword>